<evidence type="ECO:0000259" key="4">
    <source>
        <dbReference type="Pfam" id="PF00326"/>
    </source>
</evidence>
<dbReference type="SUPFAM" id="SSF50993">
    <property type="entry name" value="Peptidase/esterase 'gauge' domain"/>
    <property type="match status" value="1"/>
</dbReference>
<dbReference type="InterPro" id="IPR002470">
    <property type="entry name" value="Peptidase_S9A"/>
</dbReference>
<dbReference type="eggNOG" id="COG1505">
    <property type="taxonomic scope" value="Bacteria"/>
</dbReference>
<dbReference type="AlphaFoldDB" id="M1UIZ5"/>
<reference evidence="6 7" key="1">
    <citation type="submission" date="2013-02" db="EMBL/GenBank/DDBJ databases">
        <title>The complete genome sequence of Corynebacterium callunae DSM 20147.</title>
        <authorList>
            <person name="Ruckert C."/>
            <person name="Albersmeier A."/>
            <person name="Kalinowski J."/>
        </authorList>
    </citation>
    <scope>NUCLEOTIDE SEQUENCE [LARGE SCALE GENOMIC DNA]</scope>
    <source>
        <strain evidence="6 7">DSM 20147</strain>
    </source>
</reference>
<keyword evidence="3" id="KW-0720">Serine protease</keyword>
<dbReference type="SUPFAM" id="SSF53474">
    <property type="entry name" value="alpha/beta-Hydrolases"/>
    <property type="match status" value="1"/>
</dbReference>
<dbReference type="Proteomes" id="UP000011760">
    <property type="component" value="Chromosome"/>
</dbReference>
<organism evidence="6 7">
    <name type="scientific">Corynebacterium callunae DSM 20147</name>
    <dbReference type="NCBI Taxonomy" id="1121353"/>
    <lineage>
        <taxon>Bacteria</taxon>
        <taxon>Bacillati</taxon>
        <taxon>Actinomycetota</taxon>
        <taxon>Actinomycetes</taxon>
        <taxon>Mycobacteriales</taxon>
        <taxon>Corynebacteriaceae</taxon>
        <taxon>Corynebacterium</taxon>
    </lineage>
</organism>
<dbReference type="EMBL" id="CP004354">
    <property type="protein sequence ID" value="AGG65754.1"/>
    <property type="molecule type" value="Genomic_DNA"/>
</dbReference>
<dbReference type="Pfam" id="PF02897">
    <property type="entry name" value="Peptidase_S9_N"/>
    <property type="match status" value="1"/>
</dbReference>
<evidence type="ECO:0000313" key="6">
    <source>
        <dbReference type="EMBL" id="AGG65754.1"/>
    </source>
</evidence>
<dbReference type="GO" id="GO:0006508">
    <property type="term" value="P:proteolysis"/>
    <property type="evidence" value="ECO:0007669"/>
    <property type="project" value="UniProtKB-KW"/>
</dbReference>
<dbReference type="Gene3D" id="3.40.50.1820">
    <property type="entry name" value="alpha/beta hydrolase"/>
    <property type="match status" value="1"/>
</dbReference>
<dbReference type="PRINTS" id="PR00862">
    <property type="entry name" value="PROLIGOPTASE"/>
</dbReference>
<proteinExistence type="predicted"/>
<dbReference type="HOGENOM" id="CLU_011290_4_0_11"/>
<dbReference type="KEGG" id="ccn:H924_01490"/>
<dbReference type="Gene3D" id="2.130.10.120">
    <property type="entry name" value="Prolyl oligopeptidase, N-terminal domain"/>
    <property type="match status" value="1"/>
</dbReference>
<evidence type="ECO:0000313" key="7">
    <source>
        <dbReference type="Proteomes" id="UP000011760"/>
    </source>
</evidence>
<dbReference type="GO" id="GO:0005829">
    <property type="term" value="C:cytosol"/>
    <property type="evidence" value="ECO:0007669"/>
    <property type="project" value="TreeGrafter"/>
</dbReference>
<gene>
    <name evidence="6" type="ORF">H924_01490</name>
</gene>
<protein>
    <recommendedName>
        <fullName evidence="8">Prolyl oligopeptidase</fullName>
    </recommendedName>
</protein>
<dbReference type="GO" id="GO:0004252">
    <property type="term" value="F:serine-type endopeptidase activity"/>
    <property type="evidence" value="ECO:0007669"/>
    <property type="project" value="InterPro"/>
</dbReference>
<dbReference type="PANTHER" id="PTHR42881:SF13">
    <property type="entry name" value="PROLYL ENDOPEPTIDASE"/>
    <property type="match status" value="1"/>
</dbReference>
<dbReference type="Pfam" id="PF00326">
    <property type="entry name" value="Peptidase_S9"/>
    <property type="match status" value="1"/>
</dbReference>
<accession>M1UIZ5</accession>
<dbReference type="PANTHER" id="PTHR42881">
    <property type="entry name" value="PROLYL ENDOPEPTIDASE"/>
    <property type="match status" value="1"/>
</dbReference>
<dbReference type="RefSeq" id="WP_015650208.1">
    <property type="nucleotide sequence ID" value="NC_020506.1"/>
</dbReference>
<keyword evidence="7" id="KW-1185">Reference proteome</keyword>
<evidence type="ECO:0000256" key="2">
    <source>
        <dbReference type="ARBA" id="ARBA00022801"/>
    </source>
</evidence>
<evidence type="ECO:0000256" key="1">
    <source>
        <dbReference type="ARBA" id="ARBA00022670"/>
    </source>
</evidence>
<dbReference type="InterPro" id="IPR029058">
    <property type="entry name" value="AB_hydrolase_fold"/>
</dbReference>
<sequence>MTDYTFLEDIDTPEALAWAKKWSGESVEKLKSPDKDALEARLLAALDTDDRIAYVSRRGKKLYNFWRDAQHPRGVWRTTTLESYYTAQPKWEVLIDVDALAEAEGENWVWKGAVVRSPERDLALVKLSRGGADATVIREFDLVSRTFVESEPFELPEAKSSVTWIDADTLLVGTDTGEGSLTDSGYPARAVKWKRGTAIEQAEIFFEGDQQDVATHAWRDSTPGFERIFASRSLDFYNSETYLETADGLVLLDVPTDCDVIVKNQWLFINPRTDYAGIQAGGLGVLELDAFLQRARDFKQVFEPSASTSLQGLATTKNFLVLTLLNNVSTDIITVPLADPVAKPTRMELPEHATAHVVATSPLDGDEIWVQATSFTQAPTLMRTVLPGGLEEVKHAPSQFDNAGQETRQHWATSADGTKIPYFITGNFSDPTAQRKTLVHAYGGFEVSLTPSHSPTRGIAWLEKGYYFVEANLRGGGEFGPQWHSQATKLNRMKVWEDHYAVLQDLVARGYAKPEQIAIRGGSNGGLLTSGALTQYSESFGAAVVQVPLTDMLRYHTWSAGASWMAEYGNPDDPAERAVLEKYSPLHNVEKRPYPPALVTTSTRDDRVHPAHARLFAQALRDAGQPVDYYENTEGGHAGASDNKQVAFMEALIYTWIDAALDAEGNI</sequence>
<dbReference type="PATRIC" id="fig|1121353.3.peg.311"/>
<keyword evidence="1" id="KW-0645">Protease</keyword>
<feature type="domain" description="Peptidase S9A N-terminal" evidence="5">
    <location>
        <begin position="3"/>
        <end position="389"/>
    </location>
</feature>
<dbReference type="STRING" id="1121353.H924_01490"/>
<evidence type="ECO:0000256" key="3">
    <source>
        <dbReference type="ARBA" id="ARBA00022825"/>
    </source>
</evidence>
<dbReference type="GO" id="GO:0070012">
    <property type="term" value="F:oligopeptidase activity"/>
    <property type="evidence" value="ECO:0007669"/>
    <property type="project" value="TreeGrafter"/>
</dbReference>
<evidence type="ECO:0000259" key="5">
    <source>
        <dbReference type="Pfam" id="PF02897"/>
    </source>
</evidence>
<name>M1UIZ5_9CORY</name>
<feature type="domain" description="Peptidase S9 prolyl oligopeptidase catalytic" evidence="4">
    <location>
        <begin position="459"/>
        <end position="662"/>
    </location>
</feature>
<dbReference type="InterPro" id="IPR023302">
    <property type="entry name" value="Pept_S9A_N"/>
</dbReference>
<evidence type="ECO:0008006" key="8">
    <source>
        <dbReference type="Google" id="ProtNLM"/>
    </source>
</evidence>
<dbReference type="InterPro" id="IPR001375">
    <property type="entry name" value="Peptidase_S9_cat"/>
</dbReference>
<keyword evidence="2" id="KW-0378">Hydrolase</keyword>
<dbReference type="InterPro" id="IPR051167">
    <property type="entry name" value="Prolyl_oligopep/macrocyclase"/>
</dbReference>